<reference evidence="1 2" key="1">
    <citation type="submission" date="2015-07" db="EMBL/GenBank/DDBJ databases">
        <title>Draft Genome Sequence of Komagataeibacter intermedius Strain AF2, Isolated from Kombucha Tea.</title>
        <authorList>
            <person name="Santos R.A."/>
            <person name="Berretta A.A."/>
            <person name="Barud H.S."/>
            <person name="Ribeiro S.J."/>
            <person name="Gonzalez-Garcia L.N."/>
            <person name="Zucchi T.D."/>
            <person name="Goldman G.H."/>
            <person name="Riano-Pachon D.M."/>
        </authorList>
    </citation>
    <scope>NUCLEOTIDE SEQUENCE [LARGE SCALE GENOMIC DNA]</scope>
    <source>
        <strain evidence="1 2">AF2</strain>
    </source>
</reference>
<evidence type="ECO:0000313" key="1">
    <source>
        <dbReference type="EMBL" id="KPH85856.1"/>
    </source>
</evidence>
<name>A0A0N0MDZ2_9PROT</name>
<comment type="caution">
    <text evidence="1">The sequence shown here is derived from an EMBL/GenBank/DDBJ whole genome shotgun (WGS) entry which is preliminary data.</text>
</comment>
<protein>
    <submittedName>
        <fullName evidence="1">Uncharacterized protein</fullName>
    </submittedName>
</protein>
<dbReference type="EMBL" id="JUFX02000222">
    <property type="protein sequence ID" value="KPH85856.1"/>
    <property type="molecule type" value="Genomic_DNA"/>
</dbReference>
<dbReference type="Proteomes" id="UP000031553">
    <property type="component" value="Unassembled WGS sequence"/>
</dbReference>
<organism evidence="1 2">
    <name type="scientific">Komagataeibacter intermedius AF2</name>
    <dbReference type="NCBI Taxonomy" id="1458464"/>
    <lineage>
        <taxon>Bacteria</taxon>
        <taxon>Pseudomonadati</taxon>
        <taxon>Pseudomonadota</taxon>
        <taxon>Alphaproteobacteria</taxon>
        <taxon>Acetobacterales</taxon>
        <taxon>Acetobacteraceae</taxon>
        <taxon>Komagataeibacter</taxon>
    </lineage>
</organism>
<dbReference type="AlphaFoldDB" id="A0A0N0MDZ2"/>
<accession>A0A0N0MDZ2</accession>
<sequence length="244" mass="27126">MEDQILSVPIEQSWPLHLPGHVLQRPEQPGQREHRRKLTQGLRIDFRKLRLAPSFPQSPVKVRSQILTGTPRIGEQSACQNGLPIGRHETCCNPVPLLQCPGCRAFMHQNRITTPQQVSRHQALAGSDVRDFIQAHDRSLEGTHVGAVTRPFLPAPTLEVNVDEVPAVIPVLPEKILEGAAPQRHGNVGADHLRQILEGDVARFQRRTNVIAKHFAKTLLPVLLAEISDQSREFVCGHDCSCVS</sequence>
<evidence type="ECO:0000313" key="2">
    <source>
        <dbReference type="Proteomes" id="UP000031553"/>
    </source>
</evidence>
<gene>
    <name evidence="1" type="ORF">GLUCOINTEAF2_0203175</name>
</gene>
<proteinExistence type="predicted"/>